<evidence type="ECO:0000313" key="1">
    <source>
        <dbReference type="EMBL" id="UNY48739.1"/>
    </source>
</evidence>
<keyword evidence="2" id="KW-1185">Reference proteome</keyword>
<dbReference type="EMBL" id="OM236516">
    <property type="protein sequence ID" value="UNY48739.1"/>
    <property type="molecule type" value="Genomic_DNA"/>
</dbReference>
<accession>A0AAE9GCC4</accession>
<name>A0AAE9GCC4_9CAUD</name>
<sequence length="87" mass="10425">MNLFKKLTKRIDESTYCYAKKGGQGLVNKKHCSCGENKCCQAFKDRERFLEHFEDVRIGDYKKRDEIIEKIAPEFEDSQWWKDNVKE</sequence>
<evidence type="ECO:0000313" key="2">
    <source>
        <dbReference type="Proteomes" id="UP000831021"/>
    </source>
</evidence>
<proteinExistence type="predicted"/>
<reference evidence="1 2" key="1">
    <citation type="submission" date="2022-01" db="EMBL/GenBank/DDBJ databases">
        <authorList>
            <person name="Stokar-Avihail A."/>
        </authorList>
    </citation>
    <scope>NUCLEOTIDE SEQUENCE [LARGE SCALE GENOMIC DNA]</scope>
</reference>
<dbReference type="Proteomes" id="UP000831021">
    <property type="component" value="Segment"/>
</dbReference>
<gene>
    <name evidence="1" type="ORF">fado_24</name>
</gene>
<organism evidence="1 2">
    <name type="scientific">Bacillus phage FADO</name>
    <dbReference type="NCBI Taxonomy" id="2917160"/>
    <lineage>
        <taxon>Viruses</taxon>
        <taxon>Duplodnaviria</taxon>
        <taxon>Heunggongvirae</taxon>
        <taxon>Uroviricota</taxon>
        <taxon>Caudoviricetes</taxon>
        <taxon>Heleneionescovirinae</taxon>
        <taxon>Zhangjivirus</taxon>
        <taxon>Zhangjivirus fado</taxon>
    </lineage>
</organism>
<protein>
    <submittedName>
        <fullName evidence="1">Uncharacterized protein</fullName>
    </submittedName>
</protein>